<protein>
    <submittedName>
        <fullName evidence="2">Uncharacterized protein</fullName>
    </submittedName>
</protein>
<reference evidence="2" key="1">
    <citation type="submission" date="2022-10" db="EMBL/GenBank/DDBJ databases">
        <title>The WGS of Solirubrobacter ginsenosidimutans DSM 21036.</title>
        <authorList>
            <person name="Jiang Z."/>
        </authorList>
    </citation>
    <scope>NUCLEOTIDE SEQUENCE</scope>
    <source>
        <strain evidence="2">DSM 21036</strain>
    </source>
</reference>
<evidence type="ECO:0000256" key="1">
    <source>
        <dbReference type="SAM" id="SignalP"/>
    </source>
</evidence>
<dbReference type="AlphaFoldDB" id="A0A9X3MW97"/>
<keyword evidence="1" id="KW-0732">Signal</keyword>
<organism evidence="2 3">
    <name type="scientific">Solirubrobacter ginsenosidimutans</name>
    <dbReference type="NCBI Taxonomy" id="490573"/>
    <lineage>
        <taxon>Bacteria</taxon>
        <taxon>Bacillati</taxon>
        <taxon>Actinomycetota</taxon>
        <taxon>Thermoleophilia</taxon>
        <taxon>Solirubrobacterales</taxon>
        <taxon>Solirubrobacteraceae</taxon>
        <taxon>Solirubrobacter</taxon>
    </lineage>
</organism>
<name>A0A9X3MW97_9ACTN</name>
<evidence type="ECO:0000313" key="2">
    <source>
        <dbReference type="EMBL" id="MDA0160958.1"/>
    </source>
</evidence>
<dbReference type="EMBL" id="JAPDOD010000008">
    <property type="protein sequence ID" value="MDA0160958.1"/>
    <property type="molecule type" value="Genomic_DNA"/>
</dbReference>
<feature type="chain" id="PRO_5040750758" evidence="1">
    <location>
        <begin position="27"/>
        <end position="633"/>
    </location>
</feature>
<feature type="signal peptide" evidence="1">
    <location>
        <begin position="1"/>
        <end position="26"/>
    </location>
</feature>
<accession>A0A9X3MW97</accession>
<keyword evidence="3" id="KW-1185">Reference proteome</keyword>
<evidence type="ECO:0000313" key="3">
    <source>
        <dbReference type="Proteomes" id="UP001149140"/>
    </source>
</evidence>
<dbReference type="Proteomes" id="UP001149140">
    <property type="component" value="Unassembled WGS sequence"/>
</dbReference>
<proteinExistence type="predicted"/>
<comment type="caution">
    <text evidence="2">The sequence shown here is derived from an EMBL/GenBank/DDBJ whole genome shotgun (WGS) entry which is preliminary data.</text>
</comment>
<gene>
    <name evidence="2" type="ORF">OM076_11835</name>
</gene>
<sequence>MRGTSGRWVVPLLAVALAVPVATAQAHPADYMYTPGGEYAREIGNPDDGVGTFLQREAVTPGSFTQIGHEPLMNRGMNAAIAVHKRYVYVGSRTDGKNNNANHAGVFIVDAQDPAHPFITKEMGPPYEGLPGESSRELRVWRSQNVLIVLHTNCGGNGAHQCSIASRSSMRFYDISGDKAANPELLYQNTRDTHEFYIWEDPKNPKRALMFAASAGSAFQIYDISPVLNKEAPVQLFSGNHGFGNSNGSGIHSFSVSNDGKKAYFALLTRGFGITDVSDFTDTDPATNTYRLITPAANRVSWPGPGAHSAVKLWNKNWVYVSDEVYGSITGAGHGCPWGWARFVDVADETRPVVRSEFRLPENQTLACTAFNPPRTSYSAHNPTLTPSIAFSTWHSGGFQAIDITNPASPTQLAEFKPDPLPMVSVEDPRLSSDTLEGRTDNKVVMWSYPVIQDGLIYTVDLRNGLYILKYNGPYSQEVDNIGFLEGNSNQGDALCFEPVPGQVPVDCSAKTDTNGGAGGTVPATLALTLGAPATFGAFAPGIAKDYTATSTANVITSAGDATLTNSDPGHLMNGAFALPQPLQVNLSKSTWTGPASNDPVTITFTQHINATDALRTGSYSKTLTFTLSTTNP</sequence>